<dbReference type="InterPro" id="IPR002625">
    <property type="entry name" value="Smr_dom"/>
</dbReference>
<reference evidence="3 4" key="3">
    <citation type="journal article" date="2008" name="FEMS Microbiol. Ecol.">
        <title>Identification and characterization of genes underlying chitinolysis in Collimonas fungivorans Ter331.</title>
        <authorList>
            <person name="Fritsche K."/>
            <person name="de Boer W."/>
            <person name="Gerards S."/>
            <person name="van den Berg M."/>
            <person name="van Veen J.A."/>
            <person name="Leveau J.H."/>
        </authorList>
    </citation>
    <scope>NUCLEOTIDE SEQUENCE [LARGE SCALE GENOMIC DNA]</scope>
    <source>
        <strain evidence="3 4">Ter331</strain>
    </source>
</reference>
<feature type="coiled-coil region" evidence="1">
    <location>
        <begin position="27"/>
        <end position="56"/>
    </location>
</feature>
<dbReference type="SMART" id="SM00463">
    <property type="entry name" value="SMR"/>
    <property type="match status" value="1"/>
</dbReference>
<name>G0AHE0_COLFT</name>
<protein>
    <recommendedName>
        <fullName evidence="2">Smr domain-containing protein</fullName>
    </recommendedName>
</protein>
<dbReference type="eggNOG" id="COG2840">
    <property type="taxonomic scope" value="Bacteria"/>
</dbReference>
<dbReference type="PANTHER" id="PTHR35562:SF2">
    <property type="entry name" value="DNA ENDONUCLEASE SMRA-RELATED"/>
    <property type="match status" value="1"/>
</dbReference>
<dbReference type="KEGG" id="cfu:CFU_2719"/>
<gene>
    <name evidence="3" type="ordered locus">CFU_2719</name>
</gene>
<dbReference type="AlphaFoldDB" id="G0AHE0"/>
<dbReference type="PANTHER" id="PTHR35562">
    <property type="entry name" value="DNA ENDONUCLEASE SMRA-RELATED"/>
    <property type="match status" value="1"/>
</dbReference>
<dbReference type="EMBL" id="CP002745">
    <property type="protein sequence ID" value="AEK62546.1"/>
    <property type="molecule type" value="Genomic_DNA"/>
</dbReference>
<dbReference type="STRING" id="1005048.CFU_2719"/>
<dbReference type="Gene3D" id="3.30.1370.110">
    <property type="match status" value="1"/>
</dbReference>
<feature type="domain" description="Smr" evidence="2">
    <location>
        <begin position="146"/>
        <end position="227"/>
    </location>
</feature>
<dbReference type="InterPro" id="IPR036063">
    <property type="entry name" value="Smr_dom_sf"/>
</dbReference>
<dbReference type="HOGENOM" id="CLU_055978_1_0_4"/>
<dbReference type="PROSITE" id="PS50828">
    <property type="entry name" value="SMR"/>
    <property type="match status" value="1"/>
</dbReference>
<reference evidence="3 4" key="4">
    <citation type="journal article" date="2010" name="Environ. Microbiol.">
        <title>The bacterial genus Collimonas: mycophagy, weathering and other adaptive solutions to life in oligotrophic soil environments.</title>
        <authorList>
            <person name="Leveau J.H."/>
            <person name="Uroz S."/>
            <person name="de Boer W."/>
        </authorList>
    </citation>
    <scope>NUCLEOTIDE SEQUENCE [LARGE SCALE GENOMIC DNA]</scope>
    <source>
        <strain evidence="3 4">Ter331</strain>
    </source>
</reference>
<reference evidence="3 4" key="5">
    <citation type="journal article" date="2011" name="ISME J.">
        <title>Dual transcriptional profiling of a bacterial/fungal confrontation: Collimonas fungivorans versus Aspergillus niger.</title>
        <authorList>
            <person name="Mela F."/>
            <person name="Fritsche K."/>
            <person name="de Boer W."/>
            <person name="van Veen J.A."/>
            <person name="de Graaff L.H."/>
            <person name="van den Berg M."/>
            <person name="Leveau J.H."/>
        </authorList>
    </citation>
    <scope>NUCLEOTIDE SEQUENCE [LARGE SCALE GENOMIC DNA]</scope>
    <source>
        <strain evidence="3 4">Ter331</strain>
    </source>
</reference>
<evidence type="ECO:0000259" key="2">
    <source>
        <dbReference type="PROSITE" id="PS50828"/>
    </source>
</evidence>
<sequence>MPTLPRRLSPSADAYIMAGPIKDFSALKSLRKEIKAQDEARQAAAAEAKRREQETRRDADIFRSSIGNVKPLAVPPKFTPDIPRPLPIARQHLADEQAALAASLSDDFNIETLLDTDETLSFARNGIGPDVMRKLRRGHWTIQQQLDLHGLRREEAREALAEFLRLAAKRGWRCVRIIHGKGLGSINKEPVLKSKVRNWLVQKEEVLAFCQATAAEGGSGALLVLLKGQAA</sequence>
<evidence type="ECO:0000313" key="3">
    <source>
        <dbReference type="EMBL" id="AEK62546.1"/>
    </source>
</evidence>
<reference evidence="3 4" key="2">
    <citation type="journal article" date="2006" name="J. Microbiol. Methods">
        <title>Genomic flank-sequencing of plasposon insertion sites for rapid identification of functional genes.</title>
        <authorList>
            <person name="Leveau J.H."/>
            <person name="Gerards S."/>
            <person name="Fritsche K."/>
            <person name="Zondag G."/>
            <person name="van Veen J.A."/>
        </authorList>
    </citation>
    <scope>NUCLEOTIDE SEQUENCE [LARGE SCALE GENOMIC DNA]</scope>
    <source>
        <strain evidence="3 4">Ter331</strain>
    </source>
</reference>
<organism evidence="3 4">
    <name type="scientific">Collimonas fungivorans (strain Ter331)</name>
    <dbReference type="NCBI Taxonomy" id="1005048"/>
    <lineage>
        <taxon>Bacteria</taxon>
        <taxon>Pseudomonadati</taxon>
        <taxon>Pseudomonadota</taxon>
        <taxon>Betaproteobacteria</taxon>
        <taxon>Burkholderiales</taxon>
        <taxon>Oxalobacteraceae</taxon>
        <taxon>Collimonas</taxon>
    </lineage>
</organism>
<accession>G0AHE0</accession>
<reference evidence="3 4" key="1">
    <citation type="journal article" date="2004" name="Environ. Microbiol.">
        <title>Phylogeny-function analysis of (meta)genomic libraries: screening for expression of ribosomal RNA genes by large-insert library fluorescent in situ hybridization (LIL-FISH).</title>
        <authorList>
            <person name="Leveau J.H."/>
            <person name="Gerards S."/>
            <person name="de Boer W."/>
            <person name="van Veen J.A."/>
        </authorList>
    </citation>
    <scope>NUCLEOTIDE SEQUENCE [LARGE SCALE GENOMIC DNA]</scope>
    <source>
        <strain evidence="3 4">Ter331</strain>
    </source>
</reference>
<reference evidence="4" key="6">
    <citation type="submission" date="2011-05" db="EMBL/GenBank/DDBJ databases">
        <title>Complete sequence of Collimonas fungivorans Ter331.</title>
        <authorList>
            <person name="Leveau J.H."/>
        </authorList>
    </citation>
    <scope>NUCLEOTIDE SEQUENCE [LARGE SCALE GENOMIC DNA]</scope>
    <source>
        <strain evidence="4">Ter331</strain>
    </source>
</reference>
<evidence type="ECO:0000256" key="1">
    <source>
        <dbReference type="SAM" id="Coils"/>
    </source>
</evidence>
<dbReference type="Proteomes" id="UP000008392">
    <property type="component" value="Chromosome"/>
</dbReference>
<evidence type="ECO:0000313" key="4">
    <source>
        <dbReference type="Proteomes" id="UP000008392"/>
    </source>
</evidence>
<keyword evidence="1" id="KW-0175">Coiled coil</keyword>
<keyword evidence="4" id="KW-1185">Reference proteome</keyword>
<dbReference type="SUPFAM" id="SSF160443">
    <property type="entry name" value="SMR domain-like"/>
    <property type="match status" value="1"/>
</dbReference>
<proteinExistence type="predicted"/>
<dbReference type="Pfam" id="PF01713">
    <property type="entry name" value="Smr"/>
    <property type="match status" value="1"/>
</dbReference>